<dbReference type="AlphaFoldDB" id="A0A3P6ELS6"/>
<accession>A0A3P6ELS6</accession>
<dbReference type="EMBL" id="LR031876">
    <property type="protein sequence ID" value="VDD38486.1"/>
    <property type="molecule type" value="Genomic_DNA"/>
</dbReference>
<gene>
    <name evidence="2" type="ORF">BOLC7T44046H</name>
</gene>
<name>A0A3P6ELS6_BRAOL</name>
<organism evidence="2">
    <name type="scientific">Brassica oleracea</name>
    <name type="common">Wild cabbage</name>
    <dbReference type="NCBI Taxonomy" id="3712"/>
    <lineage>
        <taxon>Eukaryota</taxon>
        <taxon>Viridiplantae</taxon>
        <taxon>Streptophyta</taxon>
        <taxon>Embryophyta</taxon>
        <taxon>Tracheophyta</taxon>
        <taxon>Spermatophyta</taxon>
        <taxon>Magnoliopsida</taxon>
        <taxon>eudicotyledons</taxon>
        <taxon>Gunneridae</taxon>
        <taxon>Pentapetalae</taxon>
        <taxon>rosids</taxon>
        <taxon>malvids</taxon>
        <taxon>Brassicales</taxon>
        <taxon>Brassicaceae</taxon>
        <taxon>Brassiceae</taxon>
        <taxon>Brassica</taxon>
    </lineage>
</organism>
<evidence type="ECO:0000256" key="1">
    <source>
        <dbReference type="SAM" id="MobiDB-lite"/>
    </source>
</evidence>
<protein>
    <submittedName>
        <fullName evidence="2">Uncharacterized protein</fullName>
    </submittedName>
</protein>
<reference evidence="2" key="1">
    <citation type="submission" date="2018-11" db="EMBL/GenBank/DDBJ databases">
        <authorList>
            <consortium name="Genoscope - CEA"/>
            <person name="William W."/>
        </authorList>
    </citation>
    <scope>NUCLEOTIDE SEQUENCE</scope>
</reference>
<proteinExistence type="predicted"/>
<evidence type="ECO:0000313" key="2">
    <source>
        <dbReference type="EMBL" id="VDD38486.1"/>
    </source>
</evidence>
<sequence>MLQRGGGSSSEILGGQEHQQKGTTDEPCDSTLVQGSVPASLQLTFRGRLTEGSVYTSKH</sequence>
<feature type="region of interest" description="Disordered" evidence="1">
    <location>
        <begin position="1"/>
        <end position="37"/>
    </location>
</feature>